<organism evidence="1 2">
    <name type="scientific">Streptococcus shenyangsis</name>
    <dbReference type="NCBI Taxonomy" id="2589786"/>
    <lineage>
        <taxon>Bacteria</taxon>
        <taxon>Bacillati</taxon>
        <taxon>Bacillota</taxon>
        <taxon>Bacilli</taxon>
        <taxon>Lactobacillales</taxon>
        <taxon>Streptococcaceae</taxon>
        <taxon>Streptococcus</taxon>
    </lineage>
</organism>
<evidence type="ECO:0000313" key="1">
    <source>
        <dbReference type="EMBL" id="TPE40453.1"/>
    </source>
</evidence>
<sequence>MSCCNLDKFSISPFINFFHPNLELSSKRLKLAFLFKTTSKFFLKIISNHFFTIQEVSMTIQDFIKYELIFMA</sequence>
<gene>
    <name evidence="1" type="ORF">FJR77_04100</name>
</gene>
<protein>
    <submittedName>
        <fullName evidence="1">Uncharacterized protein</fullName>
    </submittedName>
</protein>
<accession>A0ABY2YIC6</accession>
<proteinExistence type="predicted"/>
<dbReference type="EMBL" id="VFSH01000004">
    <property type="protein sequence ID" value="TPE40453.1"/>
    <property type="molecule type" value="Genomic_DNA"/>
</dbReference>
<comment type="caution">
    <text evidence="1">The sequence shown here is derived from an EMBL/GenBank/DDBJ whole genome shotgun (WGS) entry which is preliminary data.</text>
</comment>
<evidence type="ECO:0000313" key="2">
    <source>
        <dbReference type="Proteomes" id="UP000315907"/>
    </source>
</evidence>
<dbReference type="Proteomes" id="UP000315907">
    <property type="component" value="Unassembled WGS sequence"/>
</dbReference>
<keyword evidence="2" id="KW-1185">Reference proteome</keyword>
<reference evidence="1 2" key="1">
    <citation type="submission" date="2019-06" db="EMBL/GenBank/DDBJ databases">
        <authorList>
            <person name="Xiao C."/>
            <person name="Li X."/>
            <person name="Sun Y."/>
            <person name="Liu D."/>
        </authorList>
    </citation>
    <scope>NUCLEOTIDE SEQUENCE [LARGE SCALE GENOMIC DNA]</scope>
    <source>
        <strain evidence="1 2">D19</strain>
    </source>
</reference>
<name>A0ABY2YIC6_9STRE</name>